<keyword evidence="7" id="KW-1185">Reference proteome</keyword>
<dbReference type="InterPro" id="IPR003325">
    <property type="entry name" value="TerD"/>
</dbReference>
<dbReference type="SMART" id="SM00479">
    <property type="entry name" value="EXOIII"/>
    <property type="match status" value="1"/>
</dbReference>
<dbReference type="PANTHER" id="PTHR30231:SF4">
    <property type="entry name" value="PROTEIN NEN2"/>
    <property type="match status" value="1"/>
</dbReference>
<dbReference type="CDD" id="cd06974">
    <property type="entry name" value="TerD_like"/>
    <property type="match status" value="1"/>
</dbReference>
<dbReference type="InterPro" id="IPR012337">
    <property type="entry name" value="RNaseH-like_sf"/>
</dbReference>
<evidence type="ECO:0000256" key="3">
    <source>
        <dbReference type="ARBA" id="ARBA00022839"/>
    </source>
</evidence>
<dbReference type="FunFam" id="3.30.420.10:FF:000045">
    <property type="entry name" value="3'-5' exonuclease DinG"/>
    <property type="match status" value="1"/>
</dbReference>
<dbReference type="PROSITE" id="PS50172">
    <property type="entry name" value="BRCT"/>
    <property type="match status" value="1"/>
</dbReference>
<dbReference type="NCBIfam" id="TIGR00573">
    <property type="entry name" value="dnaq"/>
    <property type="match status" value="1"/>
</dbReference>
<dbReference type="RefSeq" id="WP_068430442.1">
    <property type="nucleotide sequence ID" value="NZ_LVHI01000037.1"/>
</dbReference>
<keyword evidence="2" id="KW-0378">Hydrolase</keyword>
<feature type="domain" description="BRCT" evidence="5">
    <location>
        <begin position="212"/>
        <end position="291"/>
    </location>
</feature>
<dbReference type="Gene3D" id="3.30.420.10">
    <property type="entry name" value="Ribonuclease H-like superfamily/Ribonuclease H"/>
    <property type="match status" value="1"/>
</dbReference>
<evidence type="ECO:0000313" key="7">
    <source>
        <dbReference type="Proteomes" id="UP000077519"/>
    </source>
</evidence>
<sequence length="581" mass="61903">MGKAVATDNDKWIVVDVETSGLKAGRDRVLSVAALTVDEHGRVGQELSTLVNPGCDPGPVHIHKLTPERLAGAPSFEDIAPRLMELLDGRTMVAHNASFDHGFLKLEAMRAGLNLPTKQRLCTVALSRRLQLDLPNHKLATLAAHWKVLQSNAHDAYDDARVLAQIFTHSSRLARSLDLPLPVVKCTERLTLYPDSIPRTNCEWENPGPVGADGVLVQGMRVVISGDTRIPRLQLAAQLTAAGLDVMNSVSRYTSVVVCSDPTSDSRKVERARAHGLPVISEERVVELLRSVTPGTRKGERSAPSVMVAPSKPTTASKPWQSKRVLVVGGSHAESVLMRSRLIQLGATPAVNLSAGVTDVLVLAGGDGDPRMPRVVERGLPLLTQVLVDGALDLDEPSPPSSPRPTIAPLVPRGGVVDIAPDVSSLTVNSSWHASDSSPIGVDVVAFLLNGDELVSSDEDFVFYNAPATSEGSVALTIDGDSEQGVRIDLSVVPSECERIVVAAAIEGERTFGDVGAVSVSLEGPETALATAVLDAATTERTLLLAEIYRRNGAWRFRAVGQGYDDGLAELAVRYGVEVDD</sequence>
<keyword evidence="3 6" id="KW-0269">Exonuclease</keyword>
<dbReference type="PANTHER" id="PTHR30231">
    <property type="entry name" value="DNA POLYMERASE III SUBUNIT EPSILON"/>
    <property type="match status" value="1"/>
</dbReference>
<accession>A0A177Y8C3</accession>
<name>A0A177Y8C3_9NOCA</name>
<protein>
    <submittedName>
        <fullName evidence="6">3'-5' exonuclease</fullName>
    </submittedName>
</protein>
<dbReference type="InterPro" id="IPR036397">
    <property type="entry name" value="RNaseH_sf"/>
</dbReference>
<dbReference type="GO" id="GO:0003677">
    <property type="term" value="F:DNA binding"/>
    <property type="evidence" value="ECO:0007669"/>
    <property type="project" value="InterPro"/>
</dbReference>
<evidence type="ECO:0000259" key="5">
    <source>
        <dbReference type="PROSITE" id="PS50172"/>
    </source>
</evidence>
<evidence type="ECO:0000256" key="2">
    <source>
        <dbReference type="ARBA" id="ARBA00022801"/>
    </source>
</evidence>
<dbReference type="Proteomes" id="UP000077519">
    <property type="component" value="Unassembled WGS sequence"/>
</dbReference>
<dbReference type="Pfam" id="PF00533">
    <property type="entry name" value="BRCT"/>
    <property type="match status" value="1"/>
</dbReference>
<dbReference type="CDD" id="cd06127">
    <property type="entry name" value="DEDDh"/>
    <property type="match status" value="1"/>
</dbReference>
<dbReference type="Pfam" id="PF02342">
    <property type="entry name" value="TerD"/>
    <property type="match status" value="1"/>
</dbReference>
<dbReference type="GO" id="GO:0006260">
    <property type="term" value="P:DNA replication"/>
    <property type="evidence" value="ECO:0007669"/>
    <property type="project" value="InterPro"/>
</dbReference>
<dbReference type="GO" id="GO:0008408">
    <property type="term" value="F:3'-5' exonuclease activity"/>
    <property type="evidence" value="ECO:0007669"/>
    <property type="project" value="TreeGrafter"/>
</dbReference>
<dbReference type="EMBL" id="LVHI01000037">
    <property type="protein sequence ID" value="OAK51754.1"/>
    <property type="molecule type" value="Genomic_DNA"/>
</dbReference>
<keyword evidence="1" id="KW-0540">Nuclease</keyword>
<organism evidence="6 7">
    <name type="scientific">Rhodococcoides kyotonense</name>
    <dbReference type="NCBI Taxonomy" id="398843"/>
    <lineage>
        <taxon>Bacteria</taxon>
        <taxon>Bacillati</taxon>
        <taxon>Actinomycetota</taxon>
        <taxon>Actinomycetes</taxon>
        <taxon>Mycobacteriales</taxon>
        <taxon>Nocardiaceae</taxon>
        <taxon>Rhodococcoides</taxon>
    </lineage>
</organism>
<dbReference type="InterPro" id="IPR006054">
    <property type="entry name" value="DnaQ"/>
</dbReference>
<dbReference type="GO" id="GO:0005829">
    <property type="term" value="C:cytosol"/>
    <property type="evidence" value="ECO:0007669"/>
    <property type="project" value="TreeGrafter"/>
</dbReference>
<evidence type="ECO:0000256" key="4">
    <source>
        <dbReference type="SAM" id="MobiDB-lite"/>
    </source>
</evidence>
<dbReference type="SUPFAM" id="SSF53098">
    <property type="entry name" value="Ribonuclease H-like"/>
    <property type="match status" value="1"/>
</dbReference>
<gene>
    <name evidence="6" type="ORF">A3K89_10805</name>
</gene>
<dbReference type="Gene3D" id="2.60.60.30">
    <property type="entry name" value="sav2460 like domains"/>
    <property type="match status" value="1"/>
</dbReference>
<dbReference type="InterPro" id="IPR013520">
    <property type="entry name" value="Ribonucl_H"/>
</dbReference>
<dbReference type="GO" id="GO:0003887">
    <property type="term" value="F:DNA-directed DNA polymerase activity"/>
    <property type="evidence" value="ECO:0007669"/>
    <property type="project" value="InterPro"/>
</dbReference>
<dbReference type="SUPFAM" id="SSF52113">
    <property type="entry name" value="BRCT domain"/>
    <property type="match status" value="1"/>
</dbReference>
<dbReference type="Gene3D" id="3.40.50.10190">
    <property type="entry name" value="BRCT domain"/>
    <property type="match status" value="1"/>
</dbReference>
<proteinExistence type="predicted"/>
<dbReference type="SMART" id="SM00292">
    <property type="entry name" value="BRCT"/>
    <property type="match status" value="1"/>
</dbReference>
<evidence type="ECO:0000256" key="1">
    <source>
        <dbReference type="ARBA" id="ARBA00022722"/>
    </source>
</evidence>
<dbReference type="AlphaFoldDB" id="A0A177Y8C3"/>
<comment type="caution">
    <text evidence="6">The sequence shown here is derived from an EMBL/GenBank/DDBJ whole genome shotgun (WGS) entry which is preliminary data.</text>
</comment>
<dbReference type="InterPro" id="IPR036420">
    <property type="entry name" value="BRCT_dom_sf"/>
</dbReference>
<evidence type="ECO:0000313" key="6">
    <source>
        <dbReference type="EMBL" id="OAK51754.1"/>
    </source>
</evidence>
<reference evidence="6 7" key="1">
    <citation type="submission" date="2016-03" db="EMBL/GenBank/DDBJ databases">
        <title>Genome sequence of Rhodococcus kyotonensis KB10.</title>
        <authorList>
            <person name="Jeong H."/>
            <person name="Hong C.E."/>
            <person name="Jo S.H."/>
            <person name="Park J.M."/>
        </authorList>
    </citation>
    <scope>NUCLEOTIDE SEQUENCE [LARGE SCALE GENOMIC DNA]</scope>
    <source>
        <strain evidence="6 7">KB10</strain>
    </source>
</reference>
<dbReference type="Pfam" id="PF00929">
    <property type="entry name" value="RNase_T"/>
    <property type="match status" value="1"/>
</dbReference>
<dbReference type="CDD" id="cd00027">
    <property type="entry name" value="BRCT"/>
    <property type="match status" value="1"/>
</dbReference>
<dbReference type="InterPro" id="IPR001357">
    <property type="entry name" value="BRCT_dom"/>
</dbReference>
<feature type="region of interest" description="Disordered" evidence="4">
    <location>
        <begin position="294"/>
        <end position="317"/>
    </location>
</feature>